<dbReference type="Proteomes" id="UP000228996">
    <property type="component" value="Unassembled WGS sequence"/>
</dbReference>
<protein>
    <recommendedName>
        <fullName evidence="4">Glycosyltransferase RgtA/B/C/D-like domain-containing protein</fullName>
    </recommendedName>
</protein>
<evidence type="ECO:0000313" key="2">
    <source>
        <dbReference type="EMBL" id="PIU03858.1"/>
    </source>
</evidence>
<feature type="transmembrane region" description="Helical" evidence="1">
    <location>
        <begin position="110"/>
        <end position="130"/>
    </location>
</feature>
<dbReference type="AlphaFoldDB" id="A0A2M6XDX3"/>
<dbReference type="EMBL" id="PEYO01000005">
    <property type="protein sequence ID" value="PIU03858.1"/>
    <property type="molecule type" value="Genomic_DNA"/>
</dbReference>
<accession>A0A2M6XDX3</accession>
<feature type="transmembrane region" description="Helical" evidence="1">
    <location>
        <begin position="29"/>
        <end position="49"/>
    </location>
</feature>
<reference evidence="3" key="1">
    <citation type="submission" date="2017-09" db="EMBL/GenBank/DDBJ databases">
        <title>Depth-based differentiation of microbial function through sediment-hosted aquifers and enrichment of novel symbionts in the deep terrestrial subsurface.</title>
        <authorList>
            <person name="Probst A.J."/>
            <person name="Ladd B."/>
            <person name="Jarett J.K."/>
            <person name="Geller-Mcgrath D.E."/>
            <person name="Sieber C.M.K."/>
            <person name="Emerson J.B."/>
            <person name="Anantharaman K."/>
            <person name="Thomas B.C."/>
            <person name="Malmstrom R."/>
            <person name="Stieglmeier M."/>
            <person name="Klingl A."/>
            <person name="Woyke T."/>
            <person name="Ryan C.M."/>
            <person name="Banfield J.F."/>
        </authorList>
    </citation>
    <scope>NUCLEOTIDE SEQUENCE [LARGE SCALE GENOMIC DNA]</scope>
</reference>
<keyword evidence="1" id="KW-0812">Transmembrane</keyword>
<keyword evidence="1" id="KW-1133">Transmembrane helix</keyword>
<evidence type="ECO:0008006" key="4">
    <source>
        <dbReference type="Google" id="ProtNLM"/>
    </source>
</evidence>
<comment type="caution">
    <text evidence="2">The sequence shown here is derived from an EMBL/GenBank/DDBJ whole genome shotgun (WGS) entry which is preliminary data.</text>
</comment>
<keyword evidence="1" id="KW-0472">Membrane</keyword>
<sequence length="170" mass="19439">MAWGFGWPEILIDFIGPGLKINSNLFTQYGYHVIPIFISSLVTAVIYLLGIAKSMVSDRKLLLFFLGIFFVGLLPVIFWPWHRFSYYLTVPLFGLVGSFVLCLSKLPKWLSVIGCASLFLTNIITINLLYRTYWAINRAKVSEDFVKIFKQQFPKIPKGSSICIINDPNY</sequence>
<evidence type="ECO:0000256" key="1">
    <source>
        <dbReference type="SAM" id="Phobius"/>
    </source>
</evidence>
<evidence type="ECO:0000313" key="3">
    <source>
        <dbReference type="Proteomes" id="UP000228996"/>
    </source>
</evidence>
<gene>
    <name evidence="2" type="ORF">COT44_01075</name>
</gene>
<feature type="transmembrane region" description="Helical" evidence="1">
    <location>
        <begin position="61"/>
        <end position="78"/>
    </location>
</feature>
<proteinExistence type="predicted"/>
<organism evidence="2 3">
    <name type="scientific">Candidatus Shapirobacteria bacterium CG08_land_8_20_14_0_20_39_18</name>
    <dbReference type="NCBI Taxonomy" id="1974883"/>
    <lineage>
        <taxon>Bacteria</taxon>
        <taxon>Candidatus Shapironibacteriota</taxon>
    </lineage>
</organism>
<name>A0A2M6XDX3_9BACT</name>